<dbReference type="AlphaFoldDB" id="A0A934S8S6"/>
<proteinExistence type="predicted"/>
<dbReference type="EMBL" id="JAENIJ010000021">
    <property type="protein sequence ID" value="MBK1883440.1"/>
    <property type="molecule type" value="Genomic_DNA"/>
</dbReference>
<reference evidence="2" key="1">
    <citation type="submission" date="2021-01" db="EMBL/GenBank/DDBJ databases">
        <title>Modified the classification status of verrucomicrobia.</title>
        <authorList>
            <person name="Feng X."/>
        </authorList>
    </citation>
    <scope>NUCLEOTIDE SEQUENCE</scope>
    <source>
        <strain evidence="2">KCTC 22041</strain>
    </source>
</reference>
<keyword evidence="1" id="KW-1133">Transmembrane helix</keyword>
<organism evidence="2 3">
    <name type="scientific">Luteolibacter pohnpeiensis</name>
    <dbReference type="NCBI Taxonomy" id="454153"/>
    <lineage>
        <taxon>Bacteria</taxon>
        <taxon>Pseudomonadati</taxon>
        <taxon>Verrucomicrobiota</taxon>
        <taxon>Verrucomicrobiia</taxon>
        <taxon>Verrucomicrobiales</taxon>
        <taxon>Verrucomicrobiaceae</taxon>
        <taxon>Luteolibacter</taxon>
    </lineage>
</organism>
<evidence type="ECO:0000313" key="2">
    <source>
        <dbReference type="EMBL" id="MBK1883440.1"/>
    </source>
</evidence>
<evidence type="ECO:0000256" key="1">
    <source>
        <dbReference type="SAM" id="Phobius"/>
    </source>
</evidence>
<accession>A0A934S8S6</accession>
<dbReference type="RefSeq" id="WP_200271593.1">
    <property type="nucleotide sequence ID" value="NZ_JAENIJ010000021.1"/>
</dbReference>
<dbReference type="Proteomes" id="UP000603141">
    <property type="component" value="Unassembled WGS sequence"/>
</dbReference>
<evidence type="ECO:0000313" key="3">
    <source>
        <dbReference type="Proteomes" id="UP000603141"/>
    </source>
</evidence>
<feature type="transmembrane region" description="Helical" evidence="1">
    <location>
        <begin position="21"/>
        <end position="42"/>
    </location>
</feature>
<comment type="caution">
    <text evidence="2">The sequence shown here is derived from an EMBL/GenBank/DDBJ whole genome shotgun (WGS) entry which is preliminary data.</text>
</comment>
<feature type="transmembrane region" description="Helical" evidence="1">
    <location>
        <begin position="48"/>
        <end position="70"/>
    </location>
</feature>
<sequence length="121" mass="13596">MTHPDPEFQKVGELSRYWIKLLLSKLALFTAIIAMLILLGILQKNDHIGTFGTYAILLLAIAGIVAFFTWDLSPSLNCPRCHSKMLKRKVHPTNSLSASEEVMILCCPSCKIYFDLKVSIE</sequence>
<gene>
    <name evidence="2" type="ORF">JIN85_13520</name>
</gene>
<keyword evidence="3" id="KW-1185">Reference proteome</keyword>
<protein>
    <submittedName>
        <fullName evidence="2">Uncharacterized protein</fullName>
    </submittedName>
</protein>
<keyword evidence="1" id="KW-0472">Membrane</keyword>
<name>A0A934S8S6_9BACT</name>
<keyword evidence="1" id="KW-0812">Transmembrane</keyword>